<dbReference type="Gene3D" id="3.40.50.2300">
    <property type="match status" value="1"/>
</dbReference>
<feature type="domain" description="Response regulatory" evidence="10">
    <location>
        <begin position="3"/>
        <end position="120"/>
    </location>
</feature>
<keyword evidence="4" id="KW-0902">Two-component regulatory system</keyword>
<feature type="domain" description="HTH araC/xylS-type" evidence="9">
    <location>
        <begin position="446"/>
        <end position="545"/>
    </location>
</feature>
<dbReference type="Proteomes" id="UP000028123">
    <property type="component" value="Unassembled WGS sequence"/>
</dbReference>
<keyword evidence="12" id="KW-1185">Reference proteome</keyword>
<evidence type="ECO:0000256" key="6">
    <source>
        <dbReference type="ARBA" id="ARBA00023125"/>
    </source>
</evidence>
<accession>A0A081NTV2</accession>
<dbReference type="GO" id="GO:0000160">
    <property type="term" value="P:phosphorelay signal transduction system"/>
    <property type="evidence" value="ECO:0007669"/>
    <property type="project" value="UniProtKB-KW"/>
</dbReference>
<dbReference type="SMART" id="SM00342">
    <property type="entry name" value="HTH_ARAC"/>
    <property type="match status" value="1"/>
</dbReference>
<keyword evidence="7" id="KW-0804">Transcription</keyword>
<dbReference type="PANTHER" id="PTHR42713">
    <property type="entry name" value="HISTIDINE KINASE-RELATED"/>
    <property type="match status" value="1"/>
</dbReference>
<keyword evidence="5" id="KW-0805">Transcription regulation</keyword>
<reference evidence="11 12" key="1">
    <citation type="submission" date="2014-06" db="EMBL/GenBank/DDBJ databases">
        <title>Draft genome sequence of Paenibacillus sp. MSt1.</title>
        <authorList>
            <person name="Aw Y.K."/>
            <person name="Ong K.S."/>
            <person name="Gan H.M."/>
            <person name="Lee S.M."/>
        </authorList>
    </citation>
    <scope>NUCLEOTIDE SEQUENCE [LARGE SCALE GENOMIC DNA]</scope>
    <source>
        <strain evidence="11 12">MSt1</strain>
    </source>
</reference>
<dbReference type="InterPro" id="IPR011006">
    <property type="entry name" value="CheY-like_superfamily"/>
</dbReference>
<dbReference type="InterPro" id="IPR051552">
    <property type="entry name" value="HptR"/>
</dbReference>
<dbReference type="Gene3D" id="1.10.10.60">
    <property type="entry name" value="Homeodomain-like"/>
    <property type="match status" value="2"/>
</dbReference>
<dbReference type="CDD" id="cd17536">
    <property type="entry name" value="REC_YesN-like"/>
    <property type="match status" value="1"/>
</dbReference>
<dbReference type="GO" id="GO:0003700">
    <property type="term" value="F:DNA-binding transcription factor activity"/>
    <property type="evidence" value="ECO:0007669"/>
    <property type="project" value="InterPro"/>
</dbReference>
<dbReference type="AlphaFoldDB" id="A0A081NTV2"/>
<dbReference type="OrthoDB" id="9794370at2"/>
<dbReference type="eggNOG" id="COG4753">
    <property type="taxonomic scope" value="Bacteria"/>
</dbReference>
<evidence type="ECO:0000313" key="12">
    <source>
        <dbReference type="Proteomes" id="UP000028123"/>
    </source>
</evidence>
<feature type="modified residue" description="4-aspartylphosphate" evidence="8">
    <location>
        <position position="55"/>
    </location>
</feature>
<comment type="caution">
    <text evidence="11">The sequence shown here is derived from an EMBL/GenBank/DDBJ whole genome shotgun (WGS) entry which is preliminary data.</text>
</comment>
<organism evidence="11 12">
    <name type="scientific">Paenibacillus tyrfis</name>
    <dbReference type="NCBI Taxonomy" id="1501230"/>
    <lineage>
        <taxon>Bacteria</taxon>
        <taxon>Bacillati</taxon>
        <taxon>Bacillota</taxon>
        <taxon>Bacilli</taxon>
        <taxon>Bacillales</taxon>
        <taxon>Paenibacillaceae</taxon>
        <taxon>Paenibacillus</taxon>
    </lineage>
</organism>
<comment type="subcellular location">
    <subcellularLocation>
        <location evidence="1">Cytoplasm</location>
    </subcellularLocation>
</comment>
<keyword evidence="3 8" id="KW-0597">Phosphoprotein</keyword>
<keyword evidence="6" id="KW-0238">DNA-binding</keyword>
<gene>
    <name evidence="11" type="ORF">ET33_30505</name>
</gene>
<sequence length="552" mass="63012">MYKLMLVEDEEDVREGILREIDWARHGFEVIETAENGQEAAELFERQVPDVVVTDIRMPFMDGLQLAAWIRQRYEATKIVILTGFDEFEYAQKAVKLHIDEYVLKPYSAQELIDVLVKIKHRIDEEAAEKENVQTLQEHYRRSLPVLREVFLASLVARKLPRREIEEKCRSYDLELAADAYVVSVISMDADDSEETDGAAEEASLKGSKDTELKRFAVLNIAEEIVEKHRLGRVFLHNDYLVLLTVADQETEGEASALKKTLTALEDIRQSIEKYLKFTVTIGVGTVCGELTDVTYSYKDAVLALDYRGILGSNRIICIDDVETRFVEKLRFDELKEHALIRCLKVGTPQEIQETVDGLFHGIGETQVSFKDYQIYLMEMLTAILKAVKDANVDLDAVLGTDFVPFAELHKFASLQEAKSRILGLCTAIMNSIASQRQYAYKSLVEQAIDYTKSHYHETDISIQKVCSHLHISAGYFSSIFKKEAKMTFVSYLMHIRMEAAKELLRTTDLKAFEIAERVGYAEPNYFSFSFRKHVGVSPKEYRSAAMEGHRG</sequence>
<dbReference type="PROSITE" id="PS50110">
    <property type="entry name" value="RESPONSE_REGULATORY"/>
    <property type="match status" value="1"/>
</dbReference>
<dbReference type="InterPro" id="IPR009057">
    <property type="entry name" value="Homeodomain-like_sf"/>
</dbReference>
<dbReference type="SMART" id="SM00448">
    <property type="entry name" value="REC"/>
    <property type="match status" value="1"/>
</dbReference>
<protein>
    <submittedName>
        <fullName evidence="11">Transcriptional regulator</fullName>
    </submittedName>
</protein>
<keyword evidence="2" id="KW-0963">Cytoplasm</keyword>
<dbReference type="EMBL" id="JNVM01000053">
    <property type="protein sequence ID" value="KEQ21875.1"/>
    <property type="molecule type" value="Genomic_DNA"/>
</dbReference>
<evidence type="ECO:0000256" key="8">
    <source>
        <dbReference type="PROSITE-ProRule" id="PRU00169"/>
    </source>
</evidence>
<dbReference type="InterPro" id="IPR018060">
    <property type="entry name" value="HTH_AraC"/>
</dbReference>
<evidence type="ECO:0000256" key="2">
    <source>
        <dbReference type="ARBA" id="ARBA00022490"/>
    </source>
</evidence>
<dbReference type="PROSITE" id="PS01124">
    <property type="entry name" value="HTH_ARAC_FAMILY_2"/>
    <property type="match status" value="1"/>
</dbReference>
<dbReference type="Pfam" id="PF12833">
    <property type="entry name" value="HTH_18"/>
    <property type="match status" value="1"/>
</dbReference>
<evidence type="ECO:0000313" key="11">
    <source>
        <dbReference type="EMBL" id="KEQ21875.1"/>
    </source>
</evidence>
<dbReference type="InterPro" id="IPR020449">
    <property type="entry name" value="Tscrpt_reg_AraC-type_HTH"/>
</dbReference>
<evidence type="ECO:0000256" key="3">
    <source>
        <dbReference type="ARBA" id="ARBA00022553"/>
    </source>
</evidence>
<evidence type="ECO:0000259" key="10">
    <source>
        <dbReference type="PROSITE" id="PS50110"/>
    </source>
</evidence>
<dbReference type="InterPro" id="IPR041522">
    <property type="entry name" value="CdaR_GGDEF"/>
</dbReference>
<proteinExistence type="predicted"/>
<dbReference type="Pfam" id="PF17853">
    <property type="entry name" value="GGDEF_2"/>
    <property type="match status" value="1"/>
</dbReference>
<dbReference type="GO" id="GO:0005737">
    <property type="term" value="C:cytoplasm"/>
    <property type="evidence" value="ECO:0007669"/>
    <property type="project" value="UniProtKB-SubCell"/>
</dbReference>
<evidence type="ECO:0000256" key="5">
    <source>
        <dbReference type="ARBA" id="ARBA00023015"/>
    </source>
</evidence>
<dbReference type="RefSeq" id="WP_036693205.1">
    <property type="nucleotide sequence ID" value="NZ_JNVM01000053.1"/>
</dbReference>
<evidence type="ECO:0000259" key="9">
    <source>
        <dbReference type="PROSITE" id="PS01124"/>
    </source>
</evidence>
<dbReference type="eggNOG" id="COG2207">
    <property type="taxonomic scope" value="Bacteria"/>
</dbReference>
<dbReference type="InterPro" id="IPR001789">
    <property type="entry name" value="Sig_transdc_resp-reg_receiver"/>
</dbReference>
<dbReference type="Pfam" id="PF00072">
    <property type="entry name" value="Response_reg"/>
    <property type="match status" value="1"/>
</dbReference>
<dbReference type="PANTHER" id="PTHR42713:SF3">
    <property type="entry name" value="TRANSCRIPTIONAL REGULATORY PROTEIN HPTR"/>
    <property type="match status" value="1"/>
</dbReference>
<evidence type="ECO:0000256" key="7">
    <source>
        <dbReference type="ARBA" id="ARBA00023163"/>
    </source>
</evidence>
<dbReference type="SUPFAM" id="SSF46689">
    <property type="entry name" value="Homeodomain-like"/>
    <property type="match status" value="1"/>
</dbReference>
<dbReference type="PRINTS" id="PR00032">
    <property type="entry name" value="HTHARAC"/>
</dbReference>
<evidence type="ECO:0000256" key="4">
    <source>
        <dbReference type="ARBA" id="ARBA00023012"/>
    </source>
</evidence>
<name>A0A081NTV2_9BACL</name>
<evidence type="ECO:0000256" key="1">
    <source>
        <dbReference type="ARBA" id="ARBA00004496"/>
    </source>
</evidence>
<dbReference type="SUPFAM" id="SSF52172">
    <property type="entry name" value="CheY-like"/>
    <property type="match status" value="1"/>
</dbReference>
<dbReference type="GO" id="GO:0043565">
    <property type="term" value="F:sequence-specific DNA binding"/>
    <property type="evidence" value="ECO:0007669"/>
    <property type="project" value="InterPro"/>
</dbReference>